<evidence type="ECO:0000313" key="17">
    <source>
        <dbReference type="Proteomes" id="UP000199800"/>
    </source>
</evidence>
<dbReference type="OrthoDB" id="1770883at2"/>
<sequence length="168" mass="19300">MGMLRLDWNIVATIVNLLVLYFLMRRFLFGPIQAILDKRKELIESRFHEAKEEQLQAGQMKEKYQGLLANAKEESAQIVERAREQAKTEYESRLSCAEEQAEKMLEAAREKMEQEHDKMLKELESQISTLVMCAAGKVIGRNASPKYDEALYNQFLDEAGGIDGPDRN</sequence>
<evidence type="ECO:0000256" key="13">
    <source>
        <dbReference type="HAMAP-Rule" id="MF_01398"/>
    </source>
</evidence>
<evidence type="ECO:0000256" key="8">
    <source>
        <dbReference type="ARBA" id="ARBA00023065"/>
    </source>
</evidence>
<dbReference type="EMBL" id="FOHN01000004">
    <property type="protein sequence ID" value="SES86454.1"/>
    <property type="molecule type" value="Genomic_DNA"/>
</dbReference>
<dbReference type="PANTHER" id="PTHR33445">
    <property type="entry name" value="ATP SYNTHASE SUBUNIT B', CHLOROPLASTIC"/>
    <property type="match status" value="1"/>
</dbReference>
<feature type="transmembrane region" description="Helical" evidence="13">
    <location>
        <begin position="6"/>
        <end position="24"/>
    </location>
</feature>
<keyword evidence="10 13" id="KW-0066">ATP synthesis</keyword>
<protein>
    <recommendedName>
        <fullName evidence="13">ATP synthase subunit b</fullName>
    </recommendedName>
    <alternativeName>
        <fullName evidence="13">ATP synthase F(0) sector subunit b</fullName>
    </alternativeName>
    <alternativeName>
        <fullName evidence="13">ATPase subunit I</fullName>
    </alternativeName>
    <alternativeName>
        <fullName evidence="13">F-type ATPase subunit b</fullName>
        <shortName evidence="13">F-ATPase subunit b</shortName>
    </alternativeName>
</protein>
<comment type="subcellular location">
    <subcellularLocation>
        <location evidence="13">Cell membrane</location>
        <topology evidence="13">Single-pass membrane protein</topology>
    </subcellularLocation>
    <subcellularLocation>
        <location evidence="12">Endomembrane system</location>
        <topology evidence="12">Single-pass membrane protein</topology>
    </subcellularLocation>
</comment>
<dbReference type="CDD" id="cd06503">
    <property type="entry name" value="ATP-synt_Fo_b"/>
    <property type="match status" value="1"/>
</dbReference>
<keyword evidence="8 13" id="KW-0406">Ion transport</keyword>
<keyword evidence="17" id="KW-1185">Reference proteome</keyword>
<dbReference type="InterPro" id="IPR050059">
    <property type="entry name" value="ATP_synthase_B_chain"/>
</dbReference>
<dbReference type="InterPro" id="IPR002146">
    <property type="entry name" value="ATP_synth_b/b'su_bac/chlpt"/>
</dbReference>
<comment type="subunit">
    <text evidence="13">F-type ATPases have 2 components, F(1) - the catalytic core - and F(0) - the membrane proton channel. F(1) has five subunits: alpha(3), beta(3), gamma(1), delta(1), epsilon(1). F(0) has three main subunits: a(1), b(2) and c(10-14). The alpha and beta chains form an alternating ring which encloses part of the gamma chain. F(1) is attached to F(0) by a central stalk formed by the gamma and epsilon chains, while a peripheral stalk is formed by the delta and b chains.</text>
</comment>
<comment type="function">
    <text evidence="13">Component of the F(0) channel, it forms part of the peripheral stalk, linking F(1) to F(0).</text>
</comment>
<dbReference type="RefSeq" id="WP_092476733.1">
    <property type="nucleotide sequence ID" value="NZ_FOHN01000004.1"/>
</dbReference>
<dbReference type="STRING" id="29364.SAMN04487772_104156"/>
<keyword evidence="7 13" id="KW-1133">Transmembrane helix</keyword>
<evidence type="ECO:0000256" key="4">
    <source>
        <dbReference type="ARBA" id="ARBA00022547"/>
    </source>
</evidence>
<evidence type="ECO:0000256" key="10">
    <source>
        <dbReference type="ARBA" id="ARBA00023310"/>
    </source>
</evidence>
<evidence type="ECO:0000256" key="11">
    <source>
        <dbReference type="ARBA" id="ARBA00025198"/>
    </source>
</evidence>
<comment type="function">
    <text evidence="11 13">F(1)F(0) ATP synthase produces ATP from ADP in the presence of a proton or sodium gradient. F-type ATPases consist of two structural domains, F(1) containing the extramembraneous catalytic core and F(0) containing the membrane proton channel, linked together by a central stalk and a peripheral stalk. During catalysis, ATP synthesis in the catalytic domain of F(1) is coupled via a rotary mechanism of the central stalk subunits to proton translocation.</text>
</comment>
<evidence type="ECO:0000256" key="14">
    <source>
        <dbReference type="RuleBase" id="RU003848"/>
    </source>
</evidence>
<organism evidence="16 17">
    <name type="scientific">[Clostridium] polysaccharolyticum</name>
    <dbReference type="NCBI Taxonomy" id="29364"/>
    <lineage>
        <taxon>Bacteria</taxon>
        <taxon>Bacillati</taxon>
        <taxon>Bacillota</taxon>
        <taxon>Clostridia</taxon>
        <taxon>Lachnospirales</taxon>
        <taxon>Lachnospiraceae</taxon>
    </lineage>
</organism>
<name>A0A1H9ZXE6_9FIRM</name>
<keyword evidence="3 13" id="KW-1003">Cell membrane</keyword>
<dbReference type="PANTHER" id="PTHR33445:SF1">
    <property type="entry name" value="ATP SYNTHASE SUBUNIT B"/>
    <property type="match status" value="1"/>
</dbReference>
<evidence type="ECO:0000256" key="1">
    <source>
        <dbReference type="ARBA" id="ARBA00005513"/>
    </source>
</evidence>
<evidence type="ECO:0000256" key="6">
    <source>
        <dbReference type="ARBA" id="ARBA00022781"/>
    </source>
</evidence>
<dbReference type="InterPro" id="IPR028987">
    <property type="entry name" value="ATP_synth_B-like_membr_sf"/>
</dbReference>
<dbReference type="Proteomes" id="UP000199800">
    <property type="component" value="Unassembled WGS sequence"/>
</dbReference>
<keyword evidence="2 13" id="KW-0813">Transport</keyword>
<keyword evidence="5 13" id="KW-0812">Transmembrane</keyword>
<evidence type="ECO:0000313" key="16">
    <source>
        <dbReference type="EMBL" id="SES86454.1"/>
    </source>
</evidence>
<feature type="coiled-coil region" evidence="15">
    <location>
        <begin position="61"/>
        <end position="129"/>
    </location>
</feature>
<evidence type="ECO:0000256" key="5">
    <source>
        <dbReference type="ARBA" id="ARBA00022692"/>
    </source>
</evidence>
<dbReference type="GO" id="GO:0046933">
    <property type="term" value="F:proton-transporting ATP synthase activity, rotational mechanism"/>
    <property type="evidence" value="ECO:0007669"/>
    <property type="project" value="UniProtKB-UniRule"/>
</dbReference>
<keyword evidence="6 13" id="KW-0375">Hydrogen ion transport</keyword>
<evidence type="ECO:0000256" key="3">
    <source>
        <dbReference type="ARBA" id="ARBA00022475"/>
    </source>
</evidence>
<evidence type="ECO:0000256" key="7">
    <source>
        <dbReference type="ARBA" id="ARBA00022989"/>
    </source>
</evidence>
<gene>
    <name evidence="13" type="primary">atpF</name>
    <name evidence="16" type="ORF">SAMN04487772_104156</name>
</gene>
<proteinExistence type="inferred from homology"/>
<dbReference type="AlphaFoldDB" id="A0A1H9ZXE6"/>
<evidence type="ECO:0000256" key="12">
    <source>
        <dbReference type="ARBA" id="ARBA00037847"/>
    </source>
</evidence>
<keyword evidence="9 13" id="KW-0472">Membrane</keyword>
<dbReference type="GO" id="GO:0012505">
    <property type="term" value="C:endomembrane system"/>
    <property type="evidence" value="ECO:0007669"/>
    <property type="project" value="UniProtKB-SubCell"/>
</dbReference>
<dbReference type="NCBIfam" id="TIGR01144">
    <property type="entry name" value="ATP_synt_b"/>
    <property type="match status" value="1"/>
</dbReference>
<dbReference type="GO" id="GO:0005886">
    <property type="term" value="C:plasma membrane"/>
    <property type="evidence" value="ECO:0007669"/>
    <property type="project" value="UniProtKB-SubCell"/>
</dbReference>
<dbReference type="HAMAP" id="MF_01398">
    <property type="entry name" value="ATP_synth_b_bprime"/>
    <property type="match status" value="1"/>
</dbReference>
<dbReference type="GO" id="GO:0046961">
    <property type="term" value="F:proton-transporting ATPase activity, rotational mechanism"/>
    <property type="evidence" value="ECO:0007669"/>
    <property type="project" value="TreeGrafter"/>
</dbReference>
<keyword evidence="15" id="KW-0175">Coiled coil</keyword>
<dbReference type="GO" id="GO:0045259">
    <property type="term" value="C:proton-transporting ATP synthase complex"/>
    <property type="evidence" value="ECO:0007669"/>
    <property type="project" value="UniProtKB-KW"/>
</dbReference>
<dbReference type="InterPro" id="IPR005864">
    <property type="entry name" value="ATP_synth_F0_bsu_bac"/>
</dbReference>
<evidence type="ECO:0000256" key="9">
    <source>
        <dbReference type="ARBA" id="ARBA00023136"/>
    </source>
</evidence>
<evidence type="ECO:0000256" key="2">
    <source>
        <dbReference type="ARBA" id="ARBA00022448"/>
    </source>
</evidence>
<keyword evidence="4 13" id="KW-0138">CF(0)</keyword>
<accession>A0A1H9ZXE6</accession>
<evidence type="ECO:0000256" key="15">
    <source>
        <dbReference type="SAM" id="Coils"/>
    </source>
</evidence>
<reference evidence="16 17" key="1">
    <citation type="submission" date="2016-10" db="EMBL/GenBank/DDBJ databases">
        <authorList>
            <person name="de Groot N.N."/>
        </authorList>
    </citation>
    <scope>NUCLEOTIDE SEQUENCE [LARGE SCALE GENOMIC DNA]</scope>
    <source>
        <strain evidence="16 17">DSM 1801</strain>
    </source>
</reference>
<comment type="similarity">
    <text evidence="1 13 14">Belongs to the ATPase B chain family.</text>
</comment>
<dbReference type="Pfam" id="PF00430">
    <property type="entry name" value="ATP-synt_B"/>
    <property type="match status" value="1"/>
</dbReference>
<dbReference type="SUPFAM" id="SSF81573">
    <property type="entry name" value="F1F0 ATP synthase subunit B, membrane domain"/>
    <property type="match status" value="1"/>
</dbReference>